<dbReference type="AlphaFoldDB" id="A0A381N0R8"/>
<sequence>MVKREGLRSVLRRIRRYGLRLGGAVVLWVAVLGLSFFVLVRGSMYAYQSMGWGTWSSIGLGIFGTILVLSAYLAWLWWRINREGRVRQFLPRALIAAVAGYSMFGLLYLSPGNSGEPELRDYYTSLHPLMRLGASSYFLFDRNGLVTALDRTVEDYLGLGLPMNETSLHFTLEDRYIRAMDLRTTGRSARRNSFTATYFRLIGFQNLHHISAADHLHVSLPMGRP</sequence>
<dbReference type="EMBL" id="UINC01000055">
    <property type="protein sequence ID" value="SUZ48166.1"/>
    <property type="molecule type" value="Genomic_DNA"/>
</dbReference>
<feature type="transmembrane region" description="Helical" evidence="1">
    <location>
        <begin position="21"/>
        <end position="40"/>
    </location>
</feature>
<organism evidence="2">
    <name type="scientific">marine metagenome</name>
    <dbReference type="NCBI Taxonomy" id="408172"/>
    <lineage>
        <taxon>unclassified sequences</taxon>
        <taxon>metagenomes</taxon>
        <taxon>ecological metagenomes</taxon>
    </lineage>
</organism>
<feature type="transmembrane region" description="Helical" evidence="1">
    <location>
        <begin position="52"/>
        <end position="77"/>
    </location>
</feature>
<gene>
    <name evidence="2" type="ORF">METZ01_LOCUS1020</name>
</gene>
<keyword evidence="1" id="KW-0812">Transmembrane</keyword>
<proteinExistence type="predicted"/>
<protein>
    <submittedName>
        <fullName evidence="2">Uncharacterized protein</fullName>
    </submittedName>
</protein>
<reference evidence="2" key="1">
    <citation type="submission" date="2018-05" db="EMBL/GenBank/DDBJ databases">
        <authorList>
            <person name="Lanie J.A."/>
            <person name="Ng W.-L."/>
            <person name="Kazmierczak K.M."/>
            <person name="Andrzejewski T.M."/>
            <person name="Davidsen T.M."/>
            <person name="Wayne K.J."/>
            <person name="Tettelin H."/>
            <person name="Glass J.I."/>
            <person name="Rusch D."/>
            <person name="Podicherti R."/>
            <person name="Tsui H.-C.T."/>
            <person name="Winkler M.E."/>
        </authorList>
    </citation>
    <scope>NUCLEOTIDE SEQUENCE</scope>
</reference>
<evidence type="ECO:0000313" key="2">
    <source>
        <dbReference type="EMBL" id="SUZ48166.1"/>
    </source>
</evidence>
<accession>A0A381N0R8</accession>
<keyword evidence="1" id="KW-1133">Transmembrane helix</keyword>
<feature type="transmembrane region" description="Helical" evidence="1">
    <location>
        <begin position="89"/>
        <end position="110"/>
    </location>
</feature>
<keyword evidence="1" id="KW-0472">Membrane</keyword>
<name>A0A381N0R8_9ZZZZ</name>
<evidence type="ECO:0000256" key="1">
    <source>
        <dbReference type="SAM" id="Phobius"/>
    </source>
</evidence>